<accession>A0AAV3YLJ8</accession>
<evidence type="ECO:0000256" key="2">
    <source>
        <dbReference type="ARBA" id="ARBA00037583"/>
    </source>
</evidence>
<evidence type="ECO:0000256" key="1">
    <source>
        <dbReference type="ARBA" id="ARBA00009897"/>
    </source>
</evidence>
<comment type="similarity">
    <text evidence="1 6 7">Belongs to the glutamine synthetase family.</text>
</comment>
<gene>
    <name evidence="9" type="ORF">PoB_000987000</name>
</gene>
<dbReference type="PANTHER" id="PTHR43407:SF1">
    <property type="entry name" value="LENGSIN"/>
    <property type="match status" value="1"/>
</dbReference>
<evidence type="ECO:0000313" key="9">
    <source>
        <dbReference type="EMBL" id="GFN83364.1"/>
    </source>
</evidence>
<protein>
    <recommendedName>
        <fullName evidence="4">Lengsin</fullName>
    </recommendedName>
    <alternativeName>
        <fullName evidence="5">Glutamate-ammonia ligase domain-containing protein 1</fullName>
    </alternativeName>
</protein>
<dbReference type="Proteomes" id="UP000735302">
    <property type="component" value="Unassembled WGS sequence"/>
</dbReference>
<dbReference type="AlphaFoldDB" id="A0AAV3YLJ8"/>
<comment type="function">
    <text evidence="2">May act as a component of the cytoskeleton or as a chaperone for the reorganization of intermediate filament proteins during terminal differentiation in the lens. Does not seem to have enzymatic activity.</text>
</comment>
<evidence type="ECO:0000256" key="7">
    <source>
        <dbReference type="RuleBase" id="RU000384"/>
    </source>
</evidence>
<dbReference type="SUPFAM" id="SSF55931">
    <property type="entry name" value="Glutamine synthetase/guanido kinase"/>
    <property type="match status" value="1"/>
</dbReference>
<dbReference type="InterPro" id="IPR008146">
    <property type="entry name" value="Gln_synth_cat_dom"/>
</dbReference>
<dbReference type="GO" id="GO:0004356">
    <property type="term" value="F:glutamine synthetase activity"/>
    <property type="evidence" value="ECO:0007669"/>
    <property type="project" value="InterPro"/>
</dbReference>
<comment type="subunit">
    <text evidence="3">Dodecamer. Interacts with BFSP2 and VIM.</text>
</comment>
<reference evidence="9 10" key="1">
    <citation type="journal article" date="2021" name="Elife">
        <title>Chloroplast acquisition without the gene transfer in kleptoplastic sea slugs, Plakobranchus ocellatus.</title>
        <authorList>
            <person name="Maeda T."/>
            <person name="Takahashi S."/>
            <person name="Yoshida T."/>
            <person name="Shimamura S."/>
            <person name="Takaki Y."/>
            <person name="Nagai Y."/>
            <person name="Toyoda A."/>
            <person name="Suzuki Y."/>
            <person name="Arimoto A."/>
            <person name="Ishii H."/>
            <person name="Satoh N."/>
            <person name="Nishiyama T."/>
            <person name="Hasebe M."/>
            <person name="Maruyama T."/>
            <person name="Minagawa J."/>
            <person name="Obokata J."/>
            <person name="Shigenobu S."/>
        </authorList>
    </citation>
    <scope>NUCLEOTIDE SEQUENCE [LARGE SCALE GENOMIC DNA]</scope>
</reference>
<sequence length="266" mass="29338">MSISFGRLSEGRYDPEEFDIVFVSCVDLHGVARGRFVLRSSFPGVIKHGLGMTKGALLAGIKGDMPIGLTDLLEQGWTSGVQMPDMTTLQPLSWLSTRTWKEDTSPLLFCLAEALERSGMQIETVGLGLELGKLQISVKKQPVLDLADTLYRLHQAVRSLCGYAGYDITYMTQPLPDVSPNRTEYTWCLIDKDRSQKVFCQSSESVELSSVGRHWLSGQLQHNSAICALARPTVNCYRQMVVAGEAGETGTDKTVQTSWNTGTPNR</sequence>
<comment type="caution">
    <text evidence="9">The sequence shown here is derived from an EMBL/GenBank/DDBJ whole genome shotgun (WGS) entry which is preliminary data.</text>
</comment>
<dbReference type="EMBL" id="BLXT01001177">
    <property type="protein sequence ID" value="GFN83364.1"/>
    <property type="molecule type" value="Genomic_DNA"/>
</dbReference>
<organism evidence="9 10">
    <name type="scientific">Plakobranchus ocellatus</name>
    <dbReference type="NCBI Taxonomy" id="259542"/>
    <lineage>
        <taxon>Eukaryota</taxon>
        <taxon>Metazoa</taxon>
        <taxon>Spiralia</taxon>
        <taxon>Lophotrochozoa</taxon>
        <taxon>Mollusca</taxon>
        <taxon>Gastropoda</taxon>
        <taxon>Heterobranchia</taxon>
        <taxon>Euthyneura</taxon>
        <taxon>Panpulmonata</taxon>
        <taxon>Sacoglossa</taxon>
        <taxon>Placobranchoidea</taxon>
        <taxon>Plakobranchidae</taxon>
        <taxon>Plakobranchus</taxon>
    </lineage>
</organism>
<dbReference type="GO" id="GO:0016020">
    <property type="term" value="C:membrane"/>
    <property type="evidence" value="ECO:0007669"/>
    <property type="project" value="TreeGrafter"/>
</dbReference>
<evidence type="ECO:0000256" key="6">
    <source>
        <dbReference type="PROSITE-ProRule" id="PRU01331"/>
    </source>
</evidence>
<dbReference type="Pfam" id="PF00120">
    <property type="entry name" value="Gln-synt_C"/>
    <property type="match status" value="1"/>
</dbReference>
<feature type="domain" description="GS catalytic" evidence="8">
    <location>
        <begin position="34"/>
        <end position="266"/>
    </location>
</feature>
<evidence type="ECO:0000256" key="4">
    <source>
        <dbReference type="ARBA" id="ARBA00039404"/>
    </source>
</evidence>
<proteinExistence type="inferred from homology"/>
<dbReference type="InterPro" id="IPR014746">
    <property type="entry name" value="Gln_synth/guanido_kin_cat_dom"/>
</dbReference>
<evidence type="ECO:0000313" key="10">
    <source>
        <dbReference type="Proteomes" id="UP000735302"/>
    </source>
</evidence>
<dbReference type="PANTHER" id="PTHR43407">
    <property type="entry name" value="GLUTAMINE SYNTHETASE"/>
    <property type="match status" value="1"/>
</dbReference>
<evidence type="ECO:0000256" key="5">
    <source>
        <dbReference type="ARBA" id="ARBA00042675"/>
    </source>
</evidence>
<dbReference type="Gene3D" id="3.30.590.10">
    <property type="entry name" value="Glutamine synthetase/guanido kinase, catalytic domain"/>
    <property type="match status" value="1"/>
</dbReference>
<keyword evidence="10" id="KW-1185">Reference proteome</keyword>
<dbReference type="PROSITE" id="PS51987">
    <property type="entry name" value="GS_CATALYTIC"/>
    <property type="match status" value="1"/>
</dbReference>
<evidence type="ECO:0000256" key="3">
    <source>
        <dbReference type="ARBA" id="ARBA00038790"/>
    </source>
</evidence>
<evidence type="ECO:0000259" key="8">
    <source>
        <dbReference type="PROSITE" id="PS51987"/>
    </source>
</evidence>
<dbReference type="GO" id="GO:0005737">
    <property type="term" value="C:cytoplasm"/>
    <property type="evidence" value="ECO:0007669"/>
    <property type="project" value="TreeGrafter"/>
</dbReference>
<name>A0AAV3YLJ8_9GAST</name>